<keyword evidence="2" id="KW-0560">Oxidoreductase</keyword>
<evidence type="ECO:0000256" key="1">
    <source>
        <dbReference type="ARBA" id="ARBA00022857"/>
    </source>
</evidence>
<dbReference type="EMBL" id="CAWUHD010000059">
    <property type="protein sequence ID" value="CAK7225310.1"/>
    <property type="molecule type" value="Genomic_DNA"/>
</dbReference>
<sequence>MAIKNVVVAGGSGALGTPIVNELVKSGFNVTVLSREGSTTTQPAGTTVKHVDYKSVDSLKAAIAGQDAVVSVLGSFAIPEQIPLAQAAFAPGSTIKRFIPSEFGVNTRKTPGSAIGKILGAKTQLVDFLTEEANKNPNFKWTGISNGHFFDWGLSRGLFGLDREKRTAKIYDSGNERFQASNLPFVAKAVSAVLQKADTPDDKTANQYFEIASFTPTQNEVLAAAEELTGGDKWTVNRVSSAEVQKVAEDKLSKGDYSVFVDLLSVWQYADGAGHAPNLADPALGNNILGLGHQDVKESVAAWLKE</sequence>
<dbReference type="PANTHER" id="PTHR47706:SF9">
    <property type="entry name" value="NMRA-LIKE DOMAIN-CONTAINING PROTEIN-RELATED"/>
    <property type="match status" value="1"/>
</dbReference>
<dbReference type="PANTHER" id="PTHR47706">
    <property type="entry name" value="NMRA-LIKE FAMILY PROTEIN"/>
    <property type="match status" value="1"/>
</dbReference>
<keyword evidence="5" id="KW-1185">Reference proteome</keyword>
<dbReference type="Proteomes" id="UP001642482">
    <property type="component" value="Unassembled WGS sequence"/>
</dbReference>
<dbReference type="SUPFAM" id="SSF51735">
    <property type="entry name" value="NAD(P)-binding Rossmann-fold domains"/>
    <property type="match status" value="1"/>
</dbReference>
<reference evidence="4 5" key="1">
    <citation type="submission" date="2024-01" db="EMBL/GenBank/DDBJ databases">
        <authorList>
            <person name="Allen C."/>
            <person name="Tagirdzhanova G."/>
        </authorList>
    </citation>
    <scope>NUCLEOTIDE SEQUENCE [LARGE SCALE GENOMIC DNA]</scope>
</reference>
<evidence type="ECO:0000313" key="4">
    <source>
        <dbReference type="EMBL" id="CAK7225310.1"/>
    </source>
</evidence>
<name>A0ABP0C002_9PEZI</name>
<dbReference type="CDD" id="cd05259">
    <property type="entry name" value="PCBER_SDR_a"/>
    <property type="match status" value="1"/>
</dbReference>
<dbReference type="InterPro" id="IPR045312">
    <property type="entry name" value="PCBER-like"/>
</dbReference>
<dbReference type="Pfam" id="PF05368">
    <property type="entry name" value="NmrA"/>
    <property type="match status" value="1"/>
</dbReference>
<organism evidence="4 5">
    <name type="scientific">Sporothrix eucalyptigena</name>
    <dbReference type="NCBI Taxonomy" id="1812306"/>
    <lineage>
        <taxon>Eukaryota</taxon>
        <taxon>Fungi</taxon>
        <taxon>Dikarya</taxon>
        <taxon>Ascomycota</taxon>
        <taxon>Pezizomycotina</taxon>
        <taxon>Sordariomycetes</taxon>
        <taxon>Sordariomycetidae</taxon>
        <taxon>Ophiostomatales</taxon>
        <taxon>Ophiostomataceae</taxon>
        <taxon>Sporothrix</taxon>
    </lineage>
</organism>
<dbReference type="InterPro" id="IPR008030">
    <property type="entry name" value="NmrA-like"/>
</dbReference>
<protein>
    <recommendedName>
        <fullName evidence="3">NmrA-like domain-containing protein</fullName>
    </recommendedName>
</protein>
<evidence type="ECO:0000256" key="2">
    <source>
        <dbReference type="ARBA" id="ARBA00023002"/>
    </source>
</evidence>
<comment type="caution">
    <text evidence="4">The sequence shown here is derived from an EMBL/GenBank/DDBJ whole genome shotgun (WGS) entry which is preliminary data.</text>
</comment>
<accession>A0ABP0C002</accession>
<keyword evidence="1" id="KW-0521">NADP</keyword>
<dbReference type="Gene3D" id="3.90.25.10">
    <property type="entry name" value="UDP-galactose 4-epimerase, domain 1"/>
    <property type="match status" value="1"/>
</dbReference>
<evidence type="ECO:0000259" key="3">
    <source>
        <dbReference type="Pfam" id="PF05368"/>
    </source>
</evidence>
<proteinExistence type="predicted"/>
<dbReference type="Gene3D" id="3.40.50.720">
    <property type="entry name" value="NAD(P)-binding Rossmann-like Domain"/>
    <property type="match status" value="1"/>
</dbReference>
<gene>
    <name evidence="4" type="ORF">SEUCBS140593_005861</name>
</gene>
<dbReference type="InterPro" id="IPR036291">
    <property type="entry name" value="NAD(P)-bd_dom_sf"/>
</dbReference>
<evidence type="ECO:0000313" key="5">
    <source>
        <dbReference type="Proteomes" id="UP001642482"/>
    </source>
</evidence>
<feature type="domain" description="NmrA-like" evidence="3">
    <location>
        <begin position="4"/>
        <end position="149"/>
    </location>
</feature>
<dbReference type="InterPro" id="IPR051609">
    <property type="entry name" value="NmrA/Isoflavone_reductase-like"/>
</dbReference>